<evidence type="ECO:0000256" key="3">
    <source>
        <dbReference type="ARBA" id="ARBA00011233"/>
    </source>
</evidence>
<comment type="similarity">
    <text evidence="2">Belongs to the fucolectin family.</text>
</comment>
<dbReference type="GO" id="GO:0042806">
    <property type="term" value="F:fucose binding"/>
    <property type="evidence" value="ECO:0007669"/>
    <property type="project" value="UniProtKB-ARBA"/>
</dbReference>
<comment type="caution">
    <text evidence="9">The sequence shown here is derived from an EMBL/GenBank/DDBJ whole genome shotgun (WGS) entry which is preliminary data.</text>
</comment>
<proteinExistence type="inferred from homology"/>
<reference evidence="9 10" key="1">
    <citation type="submission" date="2024-11" db="EMBL/GenBank/DDBJ databases">
        <title>Chromosome-level genome assembly of the freshwater bivalve Anodonta woodiana.</title>
        <authorList>
            <person name="Chen X."/>
        </authorList>
    </citation>
    <scope>NUCLEOTIDE SEQUENCE [LARGE SCALE GENOMIC DNA]</scope>
    <source>
        <strain evidence="9">MN2024</strain>
        <tissue evidence="9">Gills</tissue>
    </source>
</reference>
<dbReference type="EMBL" id="JBJQND010000014">
    <property type="protein sequence ID" value="KAL3854240.1"/>
    <property type="molecule type" value="Genomic_DNA"/>
</dbReference>
<feature type="domain" description="F5/8 type C" evidence="8">
    <location>
        <begin position="29"/>
        <end position="184"/>
    </location>
</feature>
<name>A0ABD3UXQ9_SINWO</name>
<dbReference type="InterPro" id="IPR006585">
    <property type="entry name" value="FTP1"/>
</dbReference>
<evidence type="ECO:0000313" key="10">
    <source>
        <dbReference type="Proteomes" id="UP001634394"/>
    </source>
</evidence>
<evidence type="ECO:0000256" key="1">
    <source>
        <dbReference type="ARBA" id="ARBA00002219"/>
    </source>
</evidence>
<dbReference type="InterPro" id="IPR000421">
    <property type="entry name" value="FA58C"/>
</dbReference>
<keyword evidence="4" id="KW-0479">Metal-binding</keyword>
<evidence type="ECO:0000256" key="7">
    <source>
        <dbReference type="ARBA" id="ARBA00023157"/>
    </source>
</evidence>
<accession>A0ABD3UXQ9</accession>
<keyword evidence="5" id="KW-0430">Lectin</keyword>
<protein>
    <recommendedName>
        <fullName evidence="8">F5/8 type C domain-containing protein</fullName>
    </recommendedName>
</protein>
<dbReference type="Proteomes" id="UP001634394">
    <property type="component" value="Unassembled WGS sequence"/>
</dbReference>
<dbReference type="InterPro" id="IPR008979">
    <property type="entry name" value="Galactose-bd-like_sf"/>
</dbReference>
<dbReference type="GO" id="GO:0046872">
    <property type="term" value="F:metal ion binding"/>
    <property type="evidence" value="ECO:0007669"/>
    <property type="project" value="UniProtKB-KW"/>
</dbReference>
<dbReference type="PANTHER" id="PTHR45713:SF6">
    <property type="entry name" value="F5_8 TYPE C DOMAIN-CONTAINING PROTEIN"/>
    <property type="match status" value="1"/>
</dbReference>
<evidence type="ECO:0000256" key="2">
    <source>
        <dbReference type="ARBA" id="ARBA00010147"/>
    </source>
</evidence>
<dbReference type="PANTHER" id="PTHR45713">
    <property type="entry name" value="FTP DOMAIN-CONTAINING PROTEIN"/>
    <property type="match status" value="1"/>
</dbReference>
<dbReference type="GO" id="GO:0001868">
    <property type="term" value="P:regulation of complement activation, lectin pathway"/>
    <property type="evidence" value="ECO:0007669"/>
    <property type="project" value="UniProtKB-ARBA"/>
</dbReference>
<evidence type="ECO:0000256" key="6">
    <source>
        <dbReference type="ARBA" id="ARBA00022837"/>
    </source>
</evidence>
<dbReference type="SMART" id="SM00607">
    <property type="entry name" value="FTP"/>
    <property type="match status" value="1"/>
</dbReference>
<comment type="function">
    <text evidence="1">Acts as a defensive agent. Recognizes blood group fucosylated oligosaccharides including A, B, H and Lewis B-type antigens. Does not recognize Lewis A antigen and has low affinity for monovalent haptens.</text>
</comment>
<evidence type="ECO:0000256" key="4">
    <source>
        <dbReference type="ARBA" id="ARBA00022723"/>
    </source>
</evidence>
<keyword evidence="6" id="KW-0106">Calcium</keyword>
<evidence type="ECO:0000259" key="8">
    <source>
        <dbReference type="PROSITE" id="PS50022"/>
    </source>
</evidence>
<dbReference type="PROSITE" id="PS50022">
    <property type="entry name" value="FA58C_3"/>
    <property type="match status" value="1"/>
</dbReference>
<keyword evidence="10" id="KW-1185">Reference proteome</keyword>
<comment type="subunit">
    <text evidence="3">Homotrimer.</text>
</comment>
<keyword evidence="7" id="KW-1015">Disulfide bond</keyword>
<evidence type="ECO:0000313" key="9">
    <source>
        <dbReference type="EMBL" id="KAL3854240.1"/>
    </source>
</evidence>
<dbReference type="AlphaFoldDB" id="A0ABD3UXQ9"/>
<dbReference type="Pfam" id="PF22633">
    <property type="entry name" value="F5_F8_type_C_2"/>
    <property type="match status" value="1"/>
</dbReference>
<organism evidence="9 10">
    <name type="scientific">Sinanodonta woodiana</name>
    <name type="common">Chinese pond mussel</name>
    <name type="synonym">Anodonta woodiana</name>
    <dbReference type="NCBI Taxonomy" id="1069815"/>
    <lineage>
        <taxon>Eukaryota</taxon>
        <taxon>Metazoa</taxon>
        <taxon>Spiralia</taxon>
        <taxon>Lophotrochozoa</taxon>
        <taxon>Mollusca</taxon>
        <taxon>Bivalvia</taxon>
        <taxon>Autobranchia</taxon>
        <taxon>Heteroconchia</taxon>
        <taxon>Palaeoheterodonta</taxon>
        <taxon>Unionida</taxon>
        <taxon>Unionoidea</taxon>
        <taxon>Unionidae</taxon>
        <taxon>Unioninae</taxon>
        <taxon>Sinanodonta</taxon>
    </lineage>
</organism>
<evidence type="ECO:0000256" key="5">
    <source>
        <dbReference type="ARBA" id="ARBA00022734"/>
    </source>
</evidence>
<sequence>MSLNTIIGKKRDLISDNGRCIYCCNTNLCNNNCSGFVNLALHRPAFQSSVGFNGSANLAVDGNRDPNFFHGSCIHTASEPFSWWAVDLGKVFSITAIKIYNRNDAGADGRFLHLKILVSSPNATMLPAQSPTFHECGNYIGHSSDGNIITIKCPGHTIGRWVRIQAALGIGEYFHFCEVEVFGY</sequence>
<dbReference type="Gene3D" id="2.60.120.260">
    <property type="entry name" value="Galactose-binding domain-like"/>
    <property type="match status" value="1"/>
</dbReference>
<dbReference type="GO" id="GO:0010185">
    <property type="term" value="P:regulation of cellular defense response"/>
    <property type="evidence" value="ECO:0007669"/>
    <property type="project" value="UniProtKB-ARBA"/>
</dbReference>
<dbReference type="InterPro" id="IPR051941">
    <property type="entry name" value="BG_Antigen-Binding_Lectin"/>
</dbReference>
<gene>
    <name evidence="9" type="ORF">ACJMK2_013515</name>
</gene>
<dbReference type="SUPFAM" id="SSF49785">
    <property type="entry name" value="Galactose-binding domain-like"/>
    <property type="match status" value="1"/>
</dbReference>